<comment type="caution">
    <text evidence="2">The sequence shown here is derived from an EMBL/GenBank/DDBJ whole genome shotgun (WGS) entry which is preliminary data.</text>
</comment>
<keyword evidence="4" id="KW-1185">Reference proteome</keyword>
<evidence type="ECO:0000313" key="4">
    <source>
        <dbReference type="Proteomes" id="UP000216354"/>
    </source>
</evidence>
<feature type="signal peptide" evidence="1">
    <location>
        <begin position="1"/>
        <end position="26"/>
    </location>
</feature>
<organism evidence="2 5">
    <name type="scientific">Bordetella genomosp. 1</name>
    <dbReference type="NCBI Taxonomy" id="1395607"/>
    <lineage>
        <taxon>Bacteria</taxon>
        <taxon>Pseudomonadati</taxon>
        <taxon>Pseudomonadota</taxon>
        <taxon>Betaproteobacteria</taxon>
        <taxon>Burkholderiales</taxon>
        <taxon>Alcaligenaceae</taxon>
        <taxon>Bordetella</taxon>
    </lineage>
</organism>
<dbReference type="Proteomes" id="UP000217005">
    <property type="component" value="Unassembled WGS sequence"/>
</dbReference>
<reference evidence="2 5" key="1">
    <citation type="submission" date="2017-05" db="EMBL/GenBank/DDBJ databases">
        <title>Complete and WGS of Bordetella genogroups.</title>
        <authorList>
            <person name="Spilker T."/>
            <person name="LiPuma J."/>
        </authorList>
    </citation>
    <scope>NUCLEOTIDE SEQUENCE [LARGE SCALE GENOMIC DNA]</scope>
    <source>
        <strain evidence="2 5">AU17610</strain>
    </source>
</reference>
<dbReference type="EMBL" id="NEVR01000005">
    <property type="protein sequence ID" value="OZI58027.1"/>
    <property type="molecule type" value="Genomic_DNA"/>
</dbReference>
<name>A0A261SGK3_9BORD</name>
<reference evidence="3 4" key="2">
    <citation type="submission" date="2017-05" db="EMBL/GenBank/DDBJ databases">
        <title>Complete and WGS of Bordetella genogroups.</title>
        <authorList>
            <person name="Spilker T."/>
            <person name="Lipuma J."/>
        </authorList>
    </citation>
    <scope>NUCLEOTIDE SEQUENCE [LARGE SCALE GENOMIC DNA]</scope>
    <source>
        <strain evidence="3 4">AU9795</strain>
    </source>
</reference>
<sequence length="323" mass="34511">MRVGRRLRAALLMTALLWGMTGPAGAQPQPRGLGEEPQVRAGLLDLLGYARGSYTMPQALVLTQVLQAVHSEADRKRIALEGGAYLLASLDETTLGRDRAALLFDAQDRLQGVGLVNGQCHLGEEGLLDCRAEDHAWLSVFVPARAPRDRDAGIVAALGRWAAQAPTSARTGEAPAAQRISNVEVVPVDGAAQTWGTAQLPPGFPLAFVALAPGHVALETAAGRGAYTFPPALAGLPLVNDWDEQEGRPMREFELSWRSYTPYAAVYAQSLSRAGGARLQRGFHAAVMSGERDGYSYMLKLEDEGVAGVLITLALWRGTLPQP</sequence>
<feature type="chain" id="PRO_5012333898" evidence="1">
    <location>
        <begin position="27"/>
        <end position="323"/>
    </location>
</feature>
<proteinExistence type="predicted"/>
<dbReference type="EMBL" id="NEVL01000003">
    <property type="protein sequence ID" value="OZI36568.1"/>
    <property type="molecule type" value="Genomic_DNA"/>
</dbReference>
<evidence type="ECO:0000313" key="5">
    <source>
        <dbReference type="Proteomes" id="UP000217005"/>
    </source>
</evidence>
<evidence type="ECO:0000313" key="3">
    <source>
        <dbReference type="EMBL" id="OZI58027.1"/>
    </source>
</evidence>
<keyword evidence="1" id="KW-0732">Signal</keyword>
<evidence type="ECO:0000256" key="1">
    <source>
        <dbReference type="SAM" id="SignalP"/>
    </source>
</evidence>
<dbReference type="Proteomes" id="UP000216354">
    <property type="component" value="Unassembled WGS sequence"/>
</dbReference>
<gene>
    <name evidence="3" type="ORF">CAL27_21845</name>
    <name evidence="2" type="ORF">CEG14_16455</name>
</gene>
<dbReference type="AlphaFoldDB" id="A0A261SGK3"/>
<protein>
    <submittedName>
        <fullName evidence="2">Uncharacterized protein</fullName>
    </submittedName>
</protein>
<evidence type="ECO:0000313" key="2">
    <source>
        <dbReference type="EMBL" id="OZI36568.1"/>
    </source>
</evidence>
<accession>A0A261SGK3</accession>